<comment type="catalytic activity">
    <reaction evidence="7">
        <text>L-cysteinyl-[prolipoprotein] + a 1,2-diacyl-sn-glycero-3-phospho-(1'-sn-glycerol) = an S-1,2-diacyl-sn-glyceryl-L-cysteinyl-[prolipoprotein] + sn-glycerol 1-phosphate + H(+)</text>
        <dbReference type="Rhea" id="RHEA:56712"/>
        <dbReference type="Rhea" id="RHEA-COMP:14679"/>
        <dbReference type="Rhea" id="RHEA-COMP:14680"/>
        <dbReference type="ChEBI" id="CHEBI:15378"/>
        <dbReference type="ChEBI" id="CHEBI:29950"/>
        <dbReference type="ChEBI" id="CHEBI:57685"/>
        <dbReference type="ChEBI" id="CHEBI:64716"/>
        <dbReference type="ChEBI" id="CHEBI:140658"/>
        <dbReference type="EC" id="2.5.1.145"/>
    </reaction>
</comment>
<feature type="transmembrane region" description="Helical" evidence="7">
    <location>
        <begin position="48"/>
        <end position="70"/>
    </location>
</feature>
<feature type="transmembrane region" description="Helical" evidence="7">
    <location>
        <begin position="202"/>
        <end position="220"/>
    </location>
</feature>
<dbReference type="Proteomes" id="UP001225644">
    <property type="component" value="Unassembled WGS sequence"/>
</dbReference>
<keyword evidence="5 7" id="KW-1133">Transmembrane helix</keyword>
<comment type="similarity">
    <text evidence="1 7">Belongs to the Lgt family.</text>
</comment>
<evidence type="ECO:0000256" key="2">
    <source>
        <dbReference type="ARBA" id="ARBA00022475"/>
    </source>
</evidence>
<evidence type="ECO:0000256" key="5">
    <source>
        <dbReference type="ARBA" id="ARBA00022989"/>
    </source>
</evidence>
<dbReference type="EMBL" id="JAUSUX010000009">
    <property type="protein sequence ID" value="MDQ0286311.1"/>
    <property type="molecule type" value="Genomic_DNA"/>
</dbReference>
<comment type="function">
    <text evidence="7">Catalyzes the transfer of the diacylglyceryl group from phosphatidylglycerol to the sulfhydryl group of the N-terminal cysteine of a prolipoprotein, the first step in the formation of mature lipoproteins.</text>
</comment>
<evidence type="ECO:0000256" key="1">
    <source>
        <dbReference type="ARBA" id="ARBA00007150"/>
    </source>
</evidence>
<comment type="subcellular location">
    <subcellularLocation>
        <location evidence="7">Cell membrane</location>
        <topology evidence="7">Multi-pass membrane protein</topology>
    </subcellularLocation>
</comment>
<dbReference type="HAMAP" id="MF_01147">
    <property type="entry name" value="Lgt"/>
    <property type="match status" value="1"/>
</dbReference>
<feature type="transmembrane region" description="Helical" evidence="7">
    <location>
        <begin position="174"/>
        <end position="193"/>
    </location>
</feature>
<feature type="transmembrane region" description="Helical" evidence="7">
    <location>
        <begin position="115"/>
        <end position="133"/>
    </location>
</feature>
<feature type="transmembrane region" description="Helical" evidence="7">
    <location>
        <begin position="232"/>
        <end position="251"/>
    </location>
</feature>
<accession>A0ABU0B310</accession>
<comment type="pathway">
    <text evidence="7">Protein modification; lipoprotein biosynthesis (diacylglyceryl transfer).</text>
</comment>
<dbReference type="PROSITE" id="PS01311">
    <property type="entry name" value="LGT"/>
    <property type="match status" value="1"/>
</dbReference>
<dbReference type="PANTHER" id="PTHR30589:SF0">
    <property type="entry name" value="PHOSPHATIDYLGLYCEROL--PROLIPOPROTEIN DIACYLGLYCERYL TRANSFERASE"/>
    <property type="match status" value="1"/>
</dbReference>
<comment type="caution">
    <text evidence="8">The sequence shown here is derived from an EMBL/GenBank/DDBJ whole genome shotgun (WGS) entry which is preliminary data.</text>
</comment>
<evidence type="ECO:0000313" key="9">
    <source>
        <dbReference type="Proteomes" id="UP001225644"/>
    </source>
</evidence>
<feature type="binding site" evidence="7">
    <location>
        <position position="134"/>
    </location>
    <ligand>
        <name>a 1,2-diacyl-sn-glycero-3-phospho-(1'-sn-glycerol)</name>
        <dbReference type="ChEBI" id="CHEBI:64716"/>
    </ligand>
</feature>
<reference evidence="8 9" key="1">
    <citation type="submission" date="2023-07" db="EMBL/GenBank/DDBJ databases">
        <title>Genomic Encyclopedia of Type Strains, Phase IV (KMG-IV): sequencing the most valuable type-strain genomes for metagenomic binning, comparative biology and taxonomic classification.</title>
        <authorList>
            <person name="Goeker M."/>
        </authorList>
    </citation>
    <scope>NUCLEOTIDE SEQUENCE [LARGE SCALE GENOMIC DNA]</scope>
    <source>
        <strain evidence="8 9">DSM 12396</strain>
    </source>
</reference>
<proteinExistence type="inferred from homology"/>
<keyword evidence="4 7" id="KW-0812">Transmembrane</keyword>
<evidence type="ECO:0000256" key="3">
    <source>
        <dbReference type="ARBA" id="ARBA00022679"/>
    </source>
</evidence>
<dbReference type="InterPro" id="IPR001640">
    <property type="entry name" value="Lgt"/>
</dbReference>
<evidence type="ECO:0000313" key="8">
    <source>
        <dbReference type="EMBL" id="MDQ0286311.1"/>
    </source>
</evidence>
<protein>
    <recommendedName>
        <fullName evidence="7">Phosphatidylglycerol--prolipoprotein diacylglyceryl transferase</fullName>
        <ecNumber evidence="7">2.5.1.145</ecNumber>
    </recommendedName>
</protein>
<dbReference type="EC" id="2.5.1.145" evidence="7"/>
<keyword evidence="9" id="KW-1185">Reference proteome</keyword>
<feature type="transmembrane region" description="Helical" evidence="7">
    <location>
        <begin position="17"/>
        <end position="36"/>
    </location>
</feature>
<dbReference type="RefSeq" id="WP_307401284.1">
    <property type="nucleotide sequence ID" value="NZ_JAUSUX010000009.1"/>
</dbReference>
<evidence type="ECO:0000256" key="6">
    <source>
        <dbReference type="ARBA" id="ARBA00023136"/>
    </source>
</evidence>
<dbReference type="Pfam" id="PF01790">
    <property type="entry name" value="LGT"/>
    <property type="match status" value="1"/>
</dbReference>
<dbReference type="PANTHER" id="PTHR30589">
    <property type="entry name" value="PROLIPOPROTEIN DIACYLGLYCERYL TRANSFERASE"/>
    <property type="match status" value="1"/>
</dbReference>
<sequence length="274" mass="31118">MISVIDPVAIHIGPFQIRWYGIIMATAFLTGIFLALRRAKQNRMDPNHILNMVTLIIPAAIIGARLYYVIFEWSSYQQNPLEALAIWHGGLAIHGGLFGGTLAGVWYARRHKLSVPLLADILAPSVILGQAIGRWGNFINQEAHGGPVSPEFMAYFPDFIRRQMFIDGQYYHPTFLYESLWNLAVFAFLMWYWPRKRFRGEVALLYLGLYSAGRFFIEGLRTDSLMLGPVRVAQLVSLLLIGLAVTGIWYGRAKTRTNIPRSSKQDTRSKLRSK</sequence>
<keyword evidence="3 7" id="KW-0808">Transferase</keyword>
<dbReference type="NCBIfam" id="TIGR00544">
    <property type="entry name" value="lgt"/>
    <property type="match status" value="1"/>
</dbReference>
<keyword evidence="2 7" id="KW-1003">Cell membrane</keyword>
<dbReference type="GO" id="GO:0016740">
    <property type="term" value="F:transferase activity"/>
    <property type="evidence" value="ECO:0007669"/>
    <property type="project" value="UniProtKB-KW"/>
</dbReference>
<organism evidence="8 9">
    <name type="scientific">Desulfofundulus luciae</name>
    <dbReference type="NCBI Taxonomy" id="74702"/>
    <lineage>
        <taxon>Bacteria</taxon>
        <taxon>Bacillati</taxon>
        <taxon>Bacillota</taxon>
        <taxon>Clostridia</taxon>
        <taxon>Eubacteriales</taxon>
        <taxon>Peptococcaceae</taxon>
        <taxon>Desulfofundulus</taxon>
    </lineage>
</organism>
<evidence type="ECO:0000256" key="7">
    <source>
        <dbReference type="HAMAP-Rule" id="MF_01147"/>
    </source>
</evidence>
<evidence type="ECO:0000256" key="4">
    <source>
        <dbReference type="ARBA" id="ARBA00022692"/>
    </source>
</evidence>
<name>A0ABU0B310_9FIRM</name>
<keyword evidence="6 7" id="KW-0472">Membrane</keyword>
<gene>
    <name evidence="7" type="primary">lgt</name>
    <name evidence="8" type="ORF">J2Z49_001425</name>
</gene>
<feature type="transmembrane region" description="Helical" evidence="7">
    <location>
        <begin position="85"/>
        <end position="108"/>
    </location>
</feature>